<dbReference type="GO" id="GO:0016459">
    <property type="term" value="C:myosin complex"/>
    <property type="evidence" value="ECO:0007669"/>
    <property type="project" value="UniProtKB-KW"/>
</dbReference>
<protein>
    <recommendedName>
        <fullName evidence="15">Myosin-1</fullName>
    </recommendedName>
</protein>
<evidence type="ECO:0000256" key="3">
    <source>
        <dbReference type="ARBA" id="ARBA00022840"/>
    </source>
</evidence>
<dbReference type="GO" id="GO:0005886">
    <property type="term" value="C:plasma membrane"/>
    <property type="evidence" value="ECO:0007669"/>
    <property type="project" value="TreeGrafter"/>
</dbReference>
<evidence type="ECO:0000259" key="11">
    <source>
        <dbReference type="PROSITE" id="PS50020"/>
    </source>
</evidence>
<keyword evidence="1 7" id="KW-0728">SH3 domain</keyword>
<dbReference type="GO" id="GO:0030048">
    <property type="term" value="P:actin filament-based movement"/>
    <property type="evidence" value="ECO:0007669"/>
    <property type="project" value="TreeGrafter"/>
</dbReference>
<dbReference type="PROSITE" id="PS50020">
    <property type="entry name" value="WW_DOMAIN_2"/>
    <property type="match status" value="1"/>
</dbReference>
<dbReference type="GO" id="GO:0006897">
    <property type="term" value="P:endocytosis"/>
    <property type="evidence" value="ECO:0007669"/>
    <property type="project" value="TreeGrafter"/>
</dbReference>
<dbReference type="CDD" id="cd00201">
    <property type="entry name" value="WW"/>
    <property type="match status" value="1"/>
</dbReference>
<keyword evidence="14" id="KW-1185">Reference proteome</keyword>
<evidence type="ECO:0000313" key="14">
    <source>
        <dbReference type="Proteomes" id="UP001515480"/>
    </source>
</evidence>
<evidence type="ECO:0000256" key="5">
    <source>
        <dbReference type="ARBA" id="ARBA00023175"/>
    </source>
</evidence>
<dbReference type="Gene3D" id="1.10.10.820">
    <property type="match status" value="1"/>
</dbReference>
<dbReference type="Gene3D" id="2.20.70.10">
    <property type="match status" value="1"/>
</dbReference>
<dbReference type="GO" id="GO:0005524">
    <property type="term" value="F:ATP binding"/>
    <property type="evidence" value="ECO:0007669"/>
    <property type="project" value="UniProtKB-UniRule"/>
</dbReference>
<dbReference type="InterPro" id="IPR036028">
    <property type="entry name" value="SH3-like_dom_sf"/>
</dbReference>
<evidence type="ECO:0000256" key="2">
    <source>
        <dbReference type="ARBA" id="ARBA00022741"/>
    </source>
</evidence>
<dbReference type="InterPro" id="IPR001452">
    <property type="entry name" value="SH3_domain"/>
</dbReference>
<dbReference type="Pfam" id="PF14604">
    <property type="entry name" value="SH3_9"/>
    <property type="match status" value="1"/>
</dbReference>
<feature type="domain" description="Myosin motor" evidence="12">
    <location>
        <begin position="9"/>
        <end position="726"/>
    </location>
</feature>
<dbReference type="InterPro" id="IPR036961">
    <property type="entry name" value="Kinesin_motor_dom_sf"/>
</dbReference>
<evidence type="ECO:0008006" key="15">
    <source>
        <dbReference type="Google" id="ProtNLM"/>
    </source>
</evidence>
<keyword evidence="3 8" id="KW-0067">ATP-binding</keyword>
<feature type="region of interest" description="Disordered" evidence="9">
    <location>
        <begin position="908"/>
        <end position="1006"/>
    </location>
</feature>
<keyword evidence="2 8" id="KW-0547">Nucleotide-binding</keyword>
<feature type="compositionally biased region" description="Low complexity" evidence="9">
    <location>
        <begin position="964"/>
        <end position="978"/>
    </location>
</feature>
<dbReference type="GO" id="GO:0005737">
    <property type="term" value="C:cytoplasm"/>
    <property type="evidence" value="ECO:0007669"/>
    <property type="project" value="TreeGrafter"/>
</dbReference>
<dbReference type="SUPFAM" id="SSF51045">
    <property type="entry name" value="WW domain"/>
    <property type="match status" value="1"/>
</dbReference>
<dbReference type="Pfam" id="PF00063">
    <property type="entry name" value="Myosin_head"/>
    <property type="match status" value="1"/>
</dbReference>
<evidence type="ECO:0000259" key="10">
    <source>
        <dbReference type="PROSITE" id="PS50002"/>
    </source>
</evidence>
<evidence type="ECO:0000256" key="8">
    <source>
        <dbReference type="PROSITE-ProRule" id="PRU00782"/>
    </source>
</evidence>
<evidence type="ECO:0000256" key="7">
    <source>
        <dbReference type="PROSITE-ProRule" id="PRU00192"/>
    </source>
</evidence>
<dbReference type="Gene3D" id="3.40.850.10">
    <property type="entry name" value="Kinesin motor domain"/>
    <property type="match status" value="1"/>
</dbReference>
<dbReference type="PROSITE" id="PS51456">
    <property type="entry name" value="MYOSIN_MOTOR"/>
    <property type="match status" value="1"/>
</dbReference>
<evidence type="ECO:0000259" key="12">
    <source>
        <dbReference type="PROSITE" id="PS51456"/>
    </source>
</evidence>
<dbReference type="SUPFAM" id="SSF50044">
    <property type="entry name" value="SH3-domain"/>
    <property type="match status" value="1"/>
</dbReference>
<evidence type="ECO:0000313" key="13">
    <source>
        <dbReference type="EMBL" id="KAL1499600.1"/>
    </source>
</evidence>
<dbReference type="InterPro" id="IPR036020">
    <property type="entry name" value="WW_dom_sf"/>
</dbReference>
<feature type="region of interest" description="Disordered" evidence="9">
    <location>
        <begin position="1106"/>
        <end position="1200"/>
    </location>
</feature>
<feature type="region of interest" description="Disordered" evidence="9">
    <location>
        <begin position="1022"/>
        <end position="1083"/>
    </location>
</feature>
<keyword evidence="4 8" id="KW-0518">Myosin</keyword>
<keyword evidence="6 8" id="KW-0009">Actin-binding</keyword>
<dbReference type="GO" id="GO:0051015">
    <property type="term" value="F:actin filament binding"/>
    <property type="evidence" value="ECO:0007669"/>
    <property type="project" value="TreeGrafter"/>
</dbReference>
<dbReference type="PRINTS" id="PR00452">
    <property type="entry name" value="SH3DOMAIN"/>
</dbReference>
<dbReference type="PROSITE" id="PS01159">
    <property type="entry name" value="WW_DOMAIN_1"/>
    <property type="match status" value="1"/>
</dbReference>
<comment type="similarity">
    <text evidence="8">Belongs to the TRAFAC class myosin-kinesin ATPase superfamily. Myosin family.</text>
</comment>
<dbReference type="PRINTS" id="PR00193">
    <property type="entry name" value="MYOSINHEAVY"/>
</dbReference>
<feature type="domain" description="SH3" evidence="10">
    <location>
        <begin position="1270"/>
        <end position="1331"/>
    </location>
</feature>
<evidence type="ECO:0000256" key="9">
    <source>
        <dbReference type="SAM" id="MobiDB-lite"/>
    </source>
</evidence>
<sequence length="1331" mass="142892">MEKRHIQKGAVDDLVLLESLSEEAIVYNLRNTFAKQRIYTSIGPVLLSINPFQSISGLYAPNLASKYRRKQPGELAPHVFAVAESAWKAMLSTNTNQCILVSGESGAGKTEAAKKVMGYVMMAAAERATAAAPRDLRDRLLQSNPILEAMGNAMTLRNDNSSRFGKYMTLLFDGAGSPSGAHIAHYLLERPRVVSPGPGERGFHIFYQLLAGASSAELQALGLTLPQDYLLLAGGMRALTIGPRGPSDREEFSITRAAMNTMGFSHELQFHLFSVVAAILHLGNIAFAGDTGARAAPDAPPREPWPHACAACAQARLAAAPRSTCAMKGVPIEGLTKALTYRTITPTGGNTMGDAVTSPISASECVETRDALAKALYSRMFDQLVVSLNENFAPPHGGPHRGEAQGGRSIGVLDIYGFEVFQKNSFEQLCINFCNEKLQQYFIQLTLKAEQLEYSAEGISWTEVSYFDNLPVCELIEGKANTRLPSIIAILDEETIFPEASDSSLHLKLQNQLSSHRHFMADAAGFTIRHYAGDVRYSPDGMLEKNKDSLYRDLQYLMGGSTNAYFAALFPAAARRQAFWREATSEGVAKRPPTAAFQFKAQMADLLGTLSLCQPHYIRTIKPNDEKLAGAFDDARVAHQVRYLGLLENVRVRRAGFAYRAEYSHFVSRFKLLCNSTWPLASGDDHNDTYAILGAMGVRQGEFEFGRTKLFIRKPETLIRLEETRESRLQKLLGSTGDLRILFADAATQLPPYEKLAEAAAAEAAAAMGAKVKPVQLPAAQQRVLLITERAVYATATVAGKVRPLRLPLDAVGIMTVEPGGGGLFALHEMPPPTGKGPQVPLVHLFSAAQVEEIASILTGEASAEGRDFKLRHDSGLTGFVKRKSKYEEQHLSFSDIASLMGAGLPPVAPPPRSVIPSAPPRGPPPPSSCGPPRGLPPTAPPPGPSLRAVPPPAFAPSPPPRTSGLAPGPPARASLGPPSGPPPPLSAAPPGMPGPPPGPPPPLPAATLCIAGTLMAWPTSWTATALDDGPTSRASPNEGGLPPGWEMHHDDEGRPFYYDQGTGESTYTRPSPPQVSAPMALPAPIDVPSGGYNQVWAKRNNVEGNWRTGAASEPVEPVKRASLTPPSNNALGGKSAGSNSTTGWKPPSQTASSGGWKPPSQTASSNETGSWKPTSQPVASGKAGWKPPAQCSAGLETTRSKGLAGRHKWVQANFNPTNDFSSYNSQLQAILSDKFIEWCLRHWKPPGQSTSSSGGAKAPVQRIHVPPARREAKAKALYAYSAMEEDELSLQVGDIVTITSRERDPDYPGWWGGKLGVKSGFFPANYVEEL</sequence>
<feature type="domain" description="WW" evidence="11">
    <location>
        <begin position="1040"/>
        <end position="1073"/>
    </location>
</feature>
<dbReference type="Gene3D" id="2.30.30.40">
    <property type="entry name" value="SH3 Domains"/>
    <property type="match status" value="1"/>
</dbReference>
<evidence type="ECO:0000256" key="4">
    <source>
        <dbReference type="ARBA" id="ARBA00023123"/>
    </source>
</evidence>
<dbReference type="Proteomes" id="UP001515480">
    <property type="component" value="Unassembled WGS sequence"/>
</dbReference>
<dbReference type="Gene3D" id="1.20.5.4820">
    <property type="match status" value="1"/>
</dbReference>
<dbReference type="Gene3D" id="1.20.120.720">
    <property type="entry name" value="Myosin VI head, motor domain, U50 subdomain"/>
    <property type="match status" value="1"/>
</dbReference>
<dbReference type="GO" id="GO:0007015">
    <property type="term" value="P:actin filament organization"/>
    <property type="evidence" value="ECO:0007669"/>
    <property type="project" value="TreeGrafter"/>
</dbReference>
<dbReference type="PANTHER" id="PTHR13140:SF679">
    <property type="entry name" value="UNCONVENTIONAL MYOSIN IC"/>
    <property type="match status" value="1"/>
</dbReference>
<dbReference type="SMART" id="SM00326">
    <property type="entry name" value="SH3"/>
    <property type="match status" value="1"/>
</dbReference>
<name>A0AB34II97_PRYPA</name>
<evidence type="ECO:0000256" key="1">
    <source>
        <dbReference type="ARBA" id="ARBA00022443"/>
    </source>
</evidence>
<dbReference type="Pfam" id="PF00397">
    <property type="entry name" value="WW"/>
    <property type="match status" value="1"/>
</dbReference>
<dbReference type="SMART" id="SM00456">
    <property type="entry name" value="WW"/>
    <property type="match status" value="1"/>
</dbReference>
<gene>
    <name evidence="13" type="ORF">AB1Y20_011799</name>
</gene>
<feature type="compositionally biased region" description="Pro residues" evidence="9">
    <location>
        <begin position="979"/>
        <end position="1005"/>
    </location>
</feature>
<keyword evidence="5 8" id="KW-0505">Motor protein</keyword>
<feature type="compositionally biased region" description="Polar residues" evidence="9">
    <location>
        <begin position="1125"/>
        <end position="1179"/>
    </location>
</feature>
<feature type="compositionally biased region" description="Pro residues" evidence="9">
    <location>
        <begin position="908"/>
        <end position="962"/>
    </location>
</feature>
<comment type="caution">
    <text evidence="13">The sequence shown here is derived from an EMBL/GenBank/DDBJ whole genome shotgun (WGS) entry which is preliminary data.</text>
</comment>
<evidence type="ECO:0000256" key="6">
    <source>
        <dbReference type="ARBA" id="ARBA00023203"/>
    </source>
</evidence>
<feature type="binding site" evidence="8">
    <location>
        <begin position="103"/>
        <end position="110"/>
    </location>
    <ligand>
        <name>ATP</name>
        <dbReference type="ChEBI" id="CHEBI:30616"/>
    </ligand>
</feature>
<accession>A0AB34II97</accession>
<reference evidence="13 14" key="1">
    <citation type="journal article" date="2024" name="Science">
        <title>Giant polyketide synthase enzymes in the biosynthesis of giant marine polyether toxins.</title>
        <authorList>
            <person name="Fallon T.R."/>
            <person name="Shende V.V."/>
            <person name="Wierzbicki I.H."/>
            <person name="Pendleton A.L."/>
            <person name="Watervoot N.F."/>
            <person name="Auber R.P."/>
            <person name="Gonzalez D.J."/>
            <person name="Wisecaver J.H."/>
            <person name="Moore B.S."/>
        </authorList>
    </citation>
    <scope>NUCLEOTIDE SEQUENCE [LARGE SCALE GENOMIC DNA]</scope>
    <source>
        <strain evidence="13 14">12B1</strain>
    </source>
</reference>
<dbReference type="EMBL" id="JBGBPQ010000025">
    <property type="protein sequence ID" value="KAL1499600.1"/>
    <property type="molecule type" value="Genomic_DNA"/>
</dbReference>
<dbReference type="GO" id="GO:0000146">
    <property type="term" value="F:microfilament motor activity"/>
    <property type="evidence" value="ECO:0007669"/>
    <property type="project" value="TreeGrafter"/>
</dbReference>
<organism evidence="13 14">
    <name type="scientific">Prymnesium parvum</name>
    <name type="common">Toxic golden alga</name>
    <dbReference type="NCBI Taxonomy" id="97485"/>
    <lineage>
        <taxon>Eukaryota</taxon>
        <taxon>Haptista</taxon>
        <taxon>Haptophyta</taxon>
        <taxon>Prymnesiophyceae</taxon>
        <taxon>Prymnesiales</taxon>
        <taxon>Prymnesiaceae</taxon>
        <taxon>Prymnesium</taxon>
    </lineage>
</organism>
<dbReference type="InterPro" id="IPR001202">
    <property type="entry name" value="WW_dom"/>
</dbReference>
<dbReference type="PANTHER" id="PTHR13140">
    <property type="entry name" value="MYOSIN"/>
    <property type="match status" value="1"/>
</dbReference>
<dbReference type="Gene3D" id="1.20.58.530">
    <property type="match status" value="1"/>
</dbReference>
<feature type="region of interest" description="Actin-binding" evidence="8">
    <location>
        <begin position="603"/>
        <end position="625"/>
    </location>
</feature>
<proteinExistence type="inferred from homology"/>
<dbReference type="SUPFAM" id="SSF52540">
    <property type="entry name" value="P-loop containing nucleoside triphosphate hydrolases"/>
    <property type="match status" value="1"/>
</dbReference>
<dbReference type="SMART" id="SM00242">
    <property type="entry name" value="MYSc"/>
    <property type="match status" value="1"/>
</dbReference>
<dbReference type="InterPro" id="IPR001609">
    <property type="entry name" value="Myosin_head_motor_dom-like"/>
</dbReference>
<dbReference type="PROSITE" id="PS50002">
    <property type="entry name" value="SH3"/>
    <property type="match status" value="1"/>
</dbReference>
<dbReference type="InterPro" id="IPR027417">
    <property type="entry name" value="P-loop_NTPase"/>
</dbReference>